<proteinExistence type="inferred from homology"/>
<dbReference type="AlphaFoldDB" id="A0A9W9YMT4"/>
<dbReference type="PANTHER" id="PTHR11091:SF0">
    <property type="entry name" value="MALATE DEHYDROGENASE"/>
    <property type="match status" value="1"/>
</dbReference>
<dbReference type="InterPro" id="IPR036111">
    <property type="entry name" value="Mal/L-sulfo/L-lacto_DH-like_sf"/>
</dbReference>
<dbReference type="PANTHER" id="PTHR11091">
    <property type="entry name" value="OXIDOREDUCTASE-RELATED"/>
    <property type="match status" value="1"/>
</dbReference>
<reference evidence="4" key="1">
    <citation type="submission" date="2023-01" db="EMBL/GenBank/DDBJ databases">
        <title>Genome assembly of the deep-sea coral Lophelia pertusa.</title>
        <authorList>
            <person name="Herrera S."/>
            <person name="Cordes E."/>
        </authorList>
    </citation>
    <scope>NUCLEOTIDE SEQUENCE</scope>
    <source>
        <strain evidence="4">USNM1676648</strain>
        <tissue evidence="4">Polyp</tissue>
    </source>
</reference>
<dbReference type="GO" id="GO:0016491">
    <property type="term" value="F:oxidoreductase activity"/>
    <property type="evidence" value="ECO:0007669"/>
    <property type="project" value="UniProtKB-KW"/>
</dbReference>
<evidence type="ECO:0000313" key="5">
    <source>
        <dbReference type="Proteomes" id="UP001163046"/>
    </source>
</evidence>
<evidence type="ECO:0000256" key="2">
    <source>
        <dbReference type="ARBA" id="ARBA00023002"/>
    </source>
</evidence>
<dbReference type="OrthoDB" id="7881616at2759"/>
<comment type="similarity">
    <text evidence="1">Belongs to the LDH2/MDH2 oxidoreductase family.</text>
</comment>
<dbReference type="Gene3D" id="3.30.1370.60">
    <property type="entry name" value="Hypothetical oxidoreductase yiak, domain 2"/>
    <property type="match status" value="1"/>
</dbReference>
<dbReference type="InterPro" id="IPR043143">
    <property type="entry name" value="Mal/L-sulf/L-lact_DH-like_NADP"/>
</dbReference>
<dbReference type="Proteomes" id="UP001163046">
    <property type="component" value="Unassembled WGS sequence"/>
</dbReference>
<feature type="region of interest" description="Disordered" evidence="3">
    <location>
        <begin position="66"/>
        <end position="101"/>
    </location>
</feature>
<comment type="caution">
    <text evidence="4">The sequence shown here is derived from an EMBL/GenBank/DDBJ whole genome shotgun (WGS) entry which is preliminary data.</text>
</comment>
<evidence type="ECO:0008006" key="6">
    <source>
        <dbReference type="Google" id="ProtNLM"/>
    </source>
</evidence>
<sequence length="101" mass="10533">MITLQVVGNFCMELAIKKAKEHGIGWVVCKGSTHFGIVGWYSAQALQHGMIGMSMTNTSPVVVPTRASQSSIGTNPLSVAAPGKAGDSFSPGYGHIRSSTP</sequence>
<accession>A0A9W9YMT4</accession>
<gene>
    <name evidence="4" type="ORF">OS493_021594</name>
</gene>
<dbReference type="InterPro" id="IPR003767">
    <property type="entry name" value="Malate/L-lactate_DH-like"/>
</dbReference>
<dbReference type="SUPFAM" id="SSF89733">
    <property type="entry name" value="L-sulfolactate dehydrogenase-like"/>
    <property type="match status" value="1"/>
</dbReference>
<name>A0A9W9YMT4_9CNID</name>
<feature type="compositionally biased region" description="Polar residues" evidence="3">
    <location>
        <begin position="66"/>
        <end position="77"/>
    </location>
</feature>
<keyword evidence="5" id="KW-1185">Reference proteome</keyword>
<keyword evidence="2" id="KW-0560">Oxidoreductase</keyword>
<protein>
    <recommendedName>
        <fullName evidence="6">Malate dehydrogenase</fullName>
    </recommendedName>
</protein>
<organism evidence="4 5">
    <name type="scientific">Desmophyllum pertusum</name>
    <dbReference type="NCBI Taxonomy" id="174260"/>
    <lineage>
        <taxon>Eukaryota</taxon>
        <taxon>Metazoa</taxon>
        <taxon>Cnidaria</taxon>
        <taxon>Anthozoa</taxon>
        <taxon>Hexacorallia</taxon>
        <taxon>Scleractinia</taxon>
        <taxon>Caryophylliina</taxon>
        <taxon>Caryophylliidae</taxon>
        <taxon>Desmophyllum</taxon>
    </lineage>
</organism>
<evidence type="ECO:0000256" key="3">
    <source>
        <dbReference type="SAM" id="MobiDB-lite"/>
    </source>
</evidence>
<evidence type="ECO:0000313" key="4">
    <source>
        <dbReference type="EMBL" id="KAJ7358807.1"/>
    </source>
</evidence>
<dbReference type="EMBL" id="MU827315">
    <property type="protein sequence ID" value="KAJ7358807.1"/>
    <property type="molecule type" value="Genomic_DNA"/>
</dbReference>
<dbReference type="Pfam" id="PF02615">
    <property type="entry name" value="Ldh_2"/>
    <property type="match status" value="1"/>
</dbReference>
<evidence type="ECO:0000256" key="1">
    <source>
        <dbReference type="ARBA" id="ARBA00006056"/>
    </source>
</evidence>